<dbReference type="Proteomes" id="UP000287651">
    <property type="component" value="Unassembled WGS sequence"/>
</dbReference>
<feature type="compositionally biased region" description="Basic residues" evidence="1">
    <location>
        <begin position="11"/>
        <end position="24"/>
    </location>
</feature>
<gene>
    <name evidence="2" type="ORF">B296_00009221</name>
</gene>
<evidence type="ECO:0000256" key="1">
    <source>
        <dbReference type="SAM" id="MobiDB-lite"/>
    </source>
</evidence>
<dbReference type="EMBL" id="AMZH03007187">
    <property type="protein sequence ID" value="RRT61936.1"/>
    <property type="molecule type" value="Genomic_DNA"/>
</dbReference>
<protein>
    <submittedName>
        <fullName evidence="2">Uncharacterized protein</fullName>
    </submittedName>
</protein>
<reference evidence="2 3" key="1">
    <citation type="journal article" date="2014" name="Agronomy (Basel)">
        <title>A Draft Genome Sequence for Ensete ventricosum, the Drought-Tolerant Tree Against Hunger.</title>
        <authorList>
            <person name="Harrison J."/>
            <person name="Moore K.A."/>
            <person name="Paszkiewicz K."/>
            <person name="Jones T."/>
            <person name="Grant M."/>
            <person name="Ambacheew D."/>
            <person name="Muzemil S."/>
            <person name="Studholme D.J."/>
        </authorList>
    </citation>
    <scope>NUCLEOTIDE SEQUENCE [LARGE SCALE GENOMIC DNA]</scope>
</reference>
<feature type="region of interest" description="Disordered" evidence="1">
    <location>
        <begin position="1"/>
        <end position="46"/>
    </location>
</feature>
<name>A0A426ZDE0_ENSVE</name>
<evidence type="ECO:0000313" key="3">
    <source>
        <dbReference type="Proteomes" id="UP000287651"/>
    </source>
</evidence>
<feature type="region of interest" description="Disordered" evidence="1">
    <location>
        <begin position="66"/>
        <end position="106"/>
    </location>
</feature>
<evidence type="ECO:0000313" key="2">
    <source>
        <dbReference type="EMBL" id="RRT61936.1"/>
    </source>
</evidence>
<feature type="compositionally biased region" description="Basic and acidic residues" evidence="1">
    <location>
        <begin position="71"/>
        <end position="81"/>
    </location>
</feature>
<comment type="caution">
    <text evidence="2">The sequence shown here is derived from an EMBL/GenBank/DDBJ whole genome shotgun (WGS) entry which is preliminary data.</text>
</comment>
<proteinExistence type="predicted"/>
<sequence>MKNFFDLSRRNASKKGARTRKQKCPKTLTRSPPPLEVSSGSTAIRPSIKTRKCLHFSWIPRNESVTCASKQSEKREDEKRKNLNQNSEHILGGGNRATPYQKGEYNSRCRSARPLLRRFLQGSLGKPKEGARRNQRGKGGGVSSSAATDQRIKVDDAAMAFFKCGGGAERAAGLPLPGSGRRNRPKATAVGYESVGWERVGARLAMRPAGGGGKEMDGERGGGFEMRGRAVGPAPLQLRVA</sequence>
<accession>A0A426ZDE0</accession>
<feature type="region of interest" description="Disordered" evidence="1">
    <location>
        <begin position="208"/>
        <end position="241"/>
    </location>
</feature>
<feature type="compositionally biased region" description="Basic and acidic residues" evidence="1">
    <location>
        <begin position="214"/>
        <end position="228"/>
    </location>
</feature>
<feature type="region of interest" description="Disordered" evidence="1">
    <location>
        <begin position="120"/>
        <end position="148"/>
    </location>
</feature>
<organism evidence="2 3">
    <name type="scientific">Ensete ventricosum</name>
    <name type="common">Abyssinian banana</name>
    <name type="synonym">Musa ensete</name>
    <dbReference type="NCBI Taxonomy" id="4639"/>
    <lineage>
        <taxon>Eukaryota</taxon>
        <taxon>Viridiplantae</taxon>
        <taxon>Streptophyta</taxon>
        <taxon>Embryophyta</taxon>
        <taxon>Tracheophyta</taxon>
        <taxon>Spermatophyta</taxon>
        <taxon>Magnoliopsida</taxon>
        <taxon>Liliopsida</taxon>
        <taxon>Zingiberales</taxon>
        <taxon>Musaceae</taxon>
        <taxon>Ensete</taxon>
    </lineage>
</organism>
<dbReference type="AlphaFoldDB" id="A0A426ZDE0"/>